<accession>A0ACC2KB64</accession>
<sequence length="509" mass="58179">MTFYCALSTLFIAYFFLVIRRRDNVHVPLNWPYVGMLPSLLPNVHRVHDWFTDILKGGSHSFLFMGPWFSGMATVLTCNPDDLHYVTKTRASNFPKGSDFTERFDILGDGLIPTSGDLWRNQRKIAQKLVHSKEFRVSAVMVTREKVEKGLVPMLNDVAQQGMVVDLQDVFRRCAFDSMCKLVFGVDPCCLSIEFPTVPFVQATNEADEAVILRYIMPKSWWKLQRWLNIGSEKKLAEAWERVDHFIYHHISSRKQELTKLTKEKAGDNTQTTSPDLLTSYINYQLHDNDADNLHKSDKFLRDTTLNLLVAGKDTTSVALAWFFWLLSKYPRSETKILEELRAISPQKNKDLVVFDPLELDGLVYLHAALCETLRLFPSVPGLPRSVAERDVLPSGIEVRPGMSIIFLNYALGRMEDIWGKDALEFKPERWISDKGTLKLDYSKYLVFGAGQRICLGKDLAFIQMKGVAATTLFNFHVHVVEGQHVCLKPSIVLPIRNGLMVRMIKRSV</sequence>
<proteinExistence type="predicted"/>
<dbReference type="EMBL" id="CM056812">
    <property type="protein sequence ID" value="KAJ8618197.1"/>
    <property type="molecule type" value="Genomic_DNA"/>
</dbReference>
<dbReference type="Proteomes" id="UP001234297">
    <property type="component" value="Chromosome 4"/>
</dbReference>
<protein>
    <submittedName>
        <fullName evidence="1">Uncharacterized protein</fullName>
    </submittedName>
</protein>
<name>A0ACC2KB64_PERAE</name>
<keyword evidence="2" id="KW-1185">Reference proteome</keyword>
<gene>
    <name evidence="1" type="ORF">MRB53_014383</name>
</gene>
<evidence type="ECO:0000313" key="1">
    <source>
        <dbReference type="EMBL" id="KAJ8618197.1"/>
    </source>
</evidence>
<comment type="caution">
    <text evidence="1">The sequence shown here is derived from an EMBL/GenBank/DDBJ whole genome shotgun (WGS) entry which is preliminary data.</text>
</comment>
<reference evidence="1 2" key="1">
    <citation type="journal article" date="2022" name="Hortic Res">
        <title>A haplotype resolved chromosomal level avocado genome allows analysis of novel avocado genes.</title>
        <authorList>
            <person name="Nath O."/>
            <person name="Fletcher S.J."/>
            <person name="Hayward A."/>
            <person name="Shaw L.M."/>
            <person name="Masouleh A.K."/>
            <person name="Furtado A."/>
            <person name="Henry R.J."/>
            <person name="Mitter N."/>
        </authorList>
    </citation>
    <scope>NUCLEOTIDE SEQUENCE [LARGE SCALE GENOMIC DNA]</scope>
    <source>
        <strain evidence="2">cv. Hass</strain>
    </source>
</reference>
<evidence type="ECO:0000313" key="2">
    <source>
        <dbReference type="Proteomes" id="UP001234297"/>
    </source>
</evidence>
<organism evidence="1 2">
    <name type="scientific">Persea americana</name>
    <name type="common">Avocado</name>
    <dbReference type="NCBI Taxonomy" id="3435"/>
    <lineage>
        <taxon>Eukaryota</taxon>
        <taxon>Viridiplantae</taxon>
        <taxon>Streptophyta</taxon>
        <taxon>Embryophyta</taxon>
        <taxon>Tracheophyta</taxon>
        <taxon>Spermatophyta</taxon>
        <taxon>Magnoliopsida</taxon>
        <taxon>Magnoliidae</taxon>
        <taxon>Laurales</taxon>
        <taxon>Lauraceae</taxon>
        <taxon>Persea</taxon>
    </lineage>
</organism>